<evidence type="ECO:0000313" key="3">
    <source>
        <dbReference type="Proteomes" id="UP000639396"/>
    </source>
</evidence>
<sequence length="244" mass="27183">MSSKSNVMVIAHRGAAGEAPENTLGAFALGLEQGCTGIELDVHLSKDGEIIVCHDATLDRTTDLKGEIRKMTVEELKRADAGSWYNEKFAGERIPLLEEVLDLVPSDVQINVEVKGAADGQLEPALLALLKRKQRLDSVFVSSFDFVCLERLKALEPEIRIGLLYSFNISKHYRMAGLLDGPVYSLHPYWARLDKQAVQDAVEKGLQVYPWTINEEEKMKQMIDLGVSGIITDYPGRLKRLLES</sequence>
<dbReference type="GO" id="GO:0008081">
    <property type="term" value="F:phosphoric diester hydrolase activity"/>
    <property type="evidence" value="ECO:0007669"/>
    <property type="project" value="InterPro"/>
</dbReference>
<comment type="caution">
    <text evidence="2">The sequence shown here is derived from an EMBL/GenBank/DDBJ whole genome shotgun (WGS) entry which is preliminary data.</text>
</comment>
<dbReference type="InterPro" id="IPR030395">
    <property type="entry name" value="GP_PDE_dom"/>
</dbReference>
<gene>
    <name evidence="2" type="ORF">IDH45_28660</name>
</gene>
<dbReference type="SUPFAM" id="SSF51695">
    <property type="entry name" value="PLC-like phosphodiesterases"/>
    <property type="match status" value="1"/>
</dbReference>
<dbReference type="AlphaFoldDB" id="A0A927CDB5"/>
<dbReference type="PROSITE" id="PS50007">
    <property type="entry name" value="PIPLC_X_DOMAIN"/>
    <property type="match status" value="1"/>
</dbReference>
<feature type="domain" description="GP-PDE" evidence="1">
    <location>
        <begin position="7"/>
        <end position="242"/>
    </location>
</feature>
<name>A0A927CDB5_9BACL</name>
<dbReference type="PANTHER" id="PTHR46211:SF1">
    <property type="entry name" value="GLYCEROPHOSPHODIESTER PHOSPHODIESTERASE, CYTOPLASMIC"/>
    <property type="match status" value="1"/>
</dbReference>
<dbReference type="GO" id="GO:0006629">
    <property type="term" value="P:lipid metabolic process"/>
    <property type="evidence" value="ECO:0007669"/>
    <property type="project" value="InterPro"/>
</dbReference>
<proteinExistence type="predicted"/>
<dbReference type="CDD" id="cd08563">
    <property type="entry name" value="GDPD_TtGDE_like"/>
    <property type="match status" value="1"/>
</dbReference>
<dbReference type="Gene3D" id="3.20.20.190">
    <property type="entry name" value="Phosphatidylinositol (PI) phosphodiesterase"/>
    <property type="match status" value="1"/>
</dbReference>
<dbReference type="RefSeq" id="WP_190931585.1">
    <property type="nucleotide sequence ID" value="NZ_JACXJA010000050.1"/>
</dbReference>
<reference evidence="2" key="1">
    <citation type="submission" date="2020-09" db="EMBL/GenBank/DDBJ databases">
        <title>A novel bacterium of genus Paenibacillus, isolated from South China Sea.</title>
        <authorList>
            <person name="Huang H."/>
            <person name="Mo K."/>
            <person name="Hu Y."/>
        </authorList>
    </citation>
    <scope>NUCLEOTIDE SEQUENCE</scope>
    <source>
        <strain evidence="2">IB182363</strain>
    </source>
</reference>
<accession>A0A927CDB5</accession>
<organism evidence="2 3">
    <name type="scientific">Paenibacillus oceani</name>
    <dbReference type="NCBI Taxonomy" id="2772510"/>
    <lineage>
        <taxon>Bacteria</taxon>
        <taxon>Bacillati</taxon>
        <taxon>Bacillota</taxon>
        <taxon>Bacilli</taxon>
        <taxon>Bacillales</taxon>
        <taxon>Paenibacillaceae</taxon>
        <taxon>Paenibacillus</taxon>
    </lineage>
</organism>
<dbReference type="InterPro" id="IPR017946">
    <property type="entry name" value="PLC-like_Pdiesterase_TIM-brl"/>
</dbReference>
<dbReference type="PROSITE" id="PS51704">
    <property type="entry name" value="GP_PDE"/>
    <property type="match status" value="1"/>
</dbReference>
<keyword evidence="3" id="KW-1185">Reference proteome</keyword>
<dbReference type="Pfam" id="PF03009">
    <property type="entry name" value="GDPD"/>
    <property type="match status" value="1"/>
</dbReference>
<dbReference type="Proteomes" id="UP000639396">
    <property type="component" value="Unassembled WGS sequence"/>
</dbReference>
<dbReference type="PANTHER" id="PTHR46211">
    <property type="entry name" value="GLYCEROPHOSPHORYL DIESTER PHOSPHODIESTERASE"/>
    <property type="match status" value="1"/>
</dbReference>
<protein>
    <submittedName>
        <fullName evidence="2">Glycerophosphodiester phosphodiesterase</fullName>
    </submittedName>
</protein>
<evidence type="ECO:0000259" key="1">
    <source>
        <dbReference type="PROSITE" id="PS51704"/>
    </source>
</evidence>
<dbReference type="EMBL" id="JACXJA010000050">
    <property type="protein sequence ID" value="MBD2865963.1"/>
    <property type="molecule type" value="Genomic_DNA"/>
</dbReference>
<evidence type="ECO:0000313" key="2">
    <source>
        <dbReference type="EMBL" id="MBD2865963.1"/>
    </source>
</evidence>